<evidence type="ECO:0000259" key="9">
    <source>
        <dbReference type="SMART" id="SM01351"/>
    </source>
</evidence>
<evidence type="ECO:0000313" key="11">
    <source>
        <dbReference type="Proteomes" id="UP001630969"/>
    </source>
</evidence>
<evidence type="ECO:0000256" key="3">
    <source>
        <dbReference type="ARBA" id="ARBA00022670"/>
    </source>
</evidence>
<dbReference type="InterPro" id="IPR029463">
    <property type="entry name" value="Lys_MEP"/>
</dbReference>
<keyword evidence="11" id="KW-1185">Reference proteome</keyword>
<evidence type="ECO:0000256" key="6">
    <source>
        <dbReference type="ARBA" id="ARBA00022833"/>
    </source>
</evidence>
<dbReference type="RefSeq" id="WP_408791006.1">
    <property type="nucleotide sequence ID" value="NZ_JBGXBU010000006.1"/>
</dbReference>
<organism evidence="10 11">
    <name type="scientific">Aeromonas bivalvium</name>
    <dbReference type="NCBI Taxonomy" id="440079"/>
    <lineage>
        <taxon>Bacteria</taxon>
        <taxon>Pseudomonadati</taxon>
        <taxon>Pseudomonadota</taxon>
        <taxon>Gammaproteobacteria</taxon>
        <taxon>Aeromonadales</taxon>
        <taxon>Aeromonadaceae</taxon>
        <taxon>Aeromonas</taxon>
    </lineage>
</organism>
<keyword evidence="3" id="KW-0645">Protease</keyword>
<comment type="similarity">
    <text evidence="2">Belongs to the peptidase M35 family.</text>
</comment>
<sequence>MKATPIALLLAGLLGSPLCAANLDANLTLQEGAGEDVRVRVTLTNQGSKPVRLLKWQLPGGDDAPLFVVERDGQPVAYQGALIKRAQPGAQDYQRLAAGESLVLEAEVSGLYDMSAQGEYSIRYRLPRLPGEGSTKGGRSAKAAADAGESNAVSLWLDGVASDERVLAKAQIAEPAAAGGSVSFTGRCTNSQKSQIVSALDAAGTMTADSLAYLAVDKPDGQRYRSWFGAYDASRWSQAEGHFDKVREAIADKPLTFDCGCKQSYFAYVYPDQPYKVYLCKSFWSAANTGTDSRAGTIIHELTHFNVVAGTDDLGYGQANARNLASTDPVAALNNADSHEYFAENTPNEQ</sequence>
<keyword evidence="6" id="KW-0862">Zinc</keyword>
<dbReference type="SMART" id="SM01351">
    <property type="entry name" value="Aspzincin_M35"/>
    <property type="match status" value="1"/>
</dbReference>
<evidence type="ECO:0000256" key="4">
    <source>
        <dbReference type="ARBA" id="ARBA00022723"/>
    </source>
</evidence>
<dbReference type="Gene3D" id="3.40.390.10">
    <property type="entry name" value="Collagenase (Catalytic Domain)"/>
    <property type="match status" value="1"/>
</dbReference>
<evidence type="ECO:0000256" key="2">
    <source>
        <dbReference type="ARBA" id="ARBA00010279"/>
    </source>
</evidence>
<evidence type="ECO:0000256" key="7">
    <source>
        <dbReference type="ARBA" id="ARBA00023049"/>
    </source>
</evidence>
<comment type="caution">
    <text evidence="10">The sequence shown here is derived from an EMBL/GenBank/DDBJ whole genome shotgun (WGS) entry which is preliminary data.</text>
</comment>
<dbReference type="GeneID" id="97221313"/>
<dbReference type="EC" id="3.4.24.-" evidence="10"/>
<dbReference type="InterPro" id="IPR024079">
    <property type="entry name" value="MetalloPept_cat_dom_sf"/>
</dbReference>
<protein>
    <submittedName>
        <fullName evidence="10">M35 family metallo-endopeptidase</fullName>
        <ecNumber evidence="10">3.4.24.-</ecNumber>
    </submittedName>
</protein>
<evidence type="ECO:0000256" key="1">
    <source>
        <dbReference type="ARBA" id="ARBA00001947"/>
    </source>
</evidence>
<evidence type="ECO:0000256" key="8">
    <source>
        <dbReference type="SAM" id="SignalP"/>
    </source>
</evidence>
<evidence type="ECO:0000313" key="10">
    <source>
        <dbReference type="EMBL" id="MFM4894049.1"/>
    </source>
</evidence>
<reference evidence="10 11" key="1">
    <citation type="submission" date="2024-09" db="EMBL/GenBank/DDBJ databases">
        <title>Aeromonas strains Genome sequencing and assembly.</title>
        <authorList>
            <person name="Hu X."/>
            <person name="Tang B."/>
        </authorList>
    </citation>
    <scope>NUCLEOTIDE SEQUENCE [LARGE SCALE GENOMIC DNA]</scope>
    <source>
        <strain evidence="10 11">NB23SCDHY001</strain>
    </source>
</reference>
<keyword evidence="7" id="KW-0482">Metalloprotease</keyword>
<keyword evidence="5 10" id="KW-0378">Hydrolase</keyword>
<dbReference type="Gene3D" id="2.60.40.2970">
    <property type="match status" value="1"/>
</dbReference>
<feature type="chain" id="PRO_5046992973" evidence="8">
    <location>
        <begin position="21"/>
        <end position="350"/>
    </location>
</feature>
<evidence type="ECO:0000256" key="5">
    <source>
        <dbReference type="ARBA" id="ARBA00022801"/>
    </source>
</evidence>
<dbReference type="Pfam" id="PF14521">
    <property type="entry name" value="Aspzincin_M35"/>
    <property type="match status" value="1"/>
</dbReference>
<dbReference type="InterPro" id="IPR050414">
    <property type="entry name" value="Fungal_M35_metalloproteases"/>
</dbReference>
<keyword evidence="8" id="KW-0732">Signal</keyword>
<accession>A0ABW9GSD2</accession>
<feature type="signal peptide" evidence="8">
    <location>
        <begin position="1"/>
        <end position="20"/>
    </location>
</feature>
<dbReference type="Proteomes" id="UP001630969">
    <property type="component" value="Unassembled WGS sequence"/>
</dbReference>
<name>A0ABW9GSD2_9GAMM</name>
<keyword evidence="4" id="KW-0479">Metal-binding</keyword>
<dbReference type="PANTHER" id="PTHR37016:SF3">
    <property type="entry name" value="NEUTRAL PROTEASE 2-RELATED"/>
    <property type="match status" value="1"/>
</dbReference>
<proteinExistence type="inferred from homology"/>
<dbReference type="InterPro" id="IPR034115">
    <property type="entry name" value="M35_peptidyl-Lys"/>
</dbReference>
<dbReference type="GO" id="GO:0016787">
    <property type="term" value="F:hydrolase activity"/>
    <property type="evidence" value="ECO:0007669"/>
    <property type="project" value="UniProtKB-KW"/>
</dbReference>
<comment type="cofactor">
    <cofactor evidence="1">
        <name>Zn(2+)</name>
        <dbReference type="ChEBI" id="CHEBI:29105"/>
    </cofactor>
</comment>
<feature type="domain" description="Lysine-specific metallo-endopeptidase" evidence="9">
    <location>
        <begin position="212"/>
        <end position="344"/>
    </location>
</feature>
<dbReference type="PANTHER" id="PTHR37016">
    <property type="match status" value="1"/>
</dbReference>
<dbReference type="EMBL" id="JBGXBU010000006">
    <property type="protein sequence ID" value="MFM4894049.1"/>
    <property type="molecule type" value="Genomic_DNA"/>
</dbReference>
<dbReference type="CDD" id="cd11306">
    <property type="entry name" value="M35_peptidyl-Lys"/>
    <property type="match status" value="1"/>
</dbReference>
<dbReference type="SUPFAM" id="SSF55486">
    <property type="entry name" value="Metalloproteases ('zincins'), catalytic domain"/>
    <property type="match status" value="1"/>
</dbReference>
<gene>
    <name evidence="10" type="ORF">ACEUDJ_14405</name>
</gene>